<feature type="region of interest" description="Disordered" evidence="1">
    <location>
        <begin position="100"/>
        <end position="120"/>
    </location>
</feature>
<keyword evidence="2" id="KW-0472">Membrane</keyword>
<dbReference type="EMBL" id="BAAAUV010000001">
    <property type="protein sequence ID" value="GAA3194296.1"/>
    <property type="molecule type" value="Genomic_DNA"/>
</dbReference>
<dbReference type="RefSeq" id="WP_344821422.1">
    <property type="nucleotide sequence ID" value="NZ_BAAAUV010000001.1"/>
</dbReference>
<evidence type="ECO:0000256" key="1">
    <source>
        <dbReference type="SAM" id="MobiDB-lite"/>
    </source>
</evidence>
<gene>
    <name evidence="3" type="ORF">GCM10010468_04070</name>
</gene>
<name>A0ABP6PWT0_9ACTN</name>
<accession>A0ABP6PWT0</accession>
<feature type="region of interest" description="Disordered" evidence="1">
    <location>
        <begin position="1"/>
        <end position="47"/>
    </location>
</feature>
<keyword evidence="4" id="KW-1185">Reference proteome</keyword>
<proteinExistence type="predicted"/>
<feature type="transmembrane region" description="Helical" evidence="2">
    <location>
        <begin position="118"/>
        <end position="136"/>
    </location>
</feature>
<organism evidence="3 4">
    <name type="scientific">Actinocorallia longicatena</name>
    <dbReference type="NCBI Taxonomy" id="111803"/>
    <lineage>
        <taxon>Bacteria</taxon>
        <taxon>Bacillati</taxon>
        <taxon>Actinomycetota</taxon>
        <taxon>Actinomycetes</taxon>
        <taxon>Streptosporangiales</taxon>
        <taxon>Thermomonosporaceae</taxon>
        <taxon>Actinocorallia</taxon>
    </lineage>
</organism>
<reference evidence="4" key="1">
    <citation type="journal article" date="2019" name="Int. J. Syst. Evol. Microbiol.">
        <title>The Global Catalogue of Microorganisms (GCM) 10K type strain sequencing project: providing services to taxonomists for standard genome sequencing and annotation.</title>
        <authorList>
            <consortium name="The Broad Institute Genomics Platform"/>
            <consortium name="The Broad Institute Genome Sequencing Center for Infectious Disease"/>
            <person name="Wu L."/>
            <person name="Ma J."/>
        </authorList>
    </citation>
    <scope>NUCLEOTIDE SEQUENCE [LARGE SCALE GENOMIC DNA]</scope>
    <source>
        <strain evidence="4">JCM 9377</strain>
    </source>
</reference>
<evidence type="ECO:0000313" key="4">
    <source>
        <dbReference type="Proteomes" id="UP001501237"/>
    </source>
</evidence>
<evidence type="ECO:0000313" key="3">
    <source>
        <dbReference type="EMBL" id="GAA3194296.1"/>
    </source>
</evidence>
<keyword evidence="2" id="KW-0812">Transmembrane</keyword>
<evidence type="ECO:0000256" key="2">
    <source>
        <dbReference type="SAM" id="Phobius"/>
    </source>
</evidence>
<protein>
    <recommendedName>
        <fullName evidence="5">DUF3618 domain-containing protein</fullName>
    </recommendedName>
</protein>
<feature type="region of interest" description="Disordered" evidence="1">
    <location>
        <begin position="179"/>
        <end position="208"/>
    </location>
</feature>
<evidence type="ECO:0008006" key="5">
    <source>
        <dbReference type="Google" id="ProtNLM"/>
    </source>
</evidence>
<dbReference type="InterPro" id="IPR022062">
    <property type="entry name" value="DUF3618"/>
</dbReference>
<comment type="caution">
    <text evidence="3">The sequence shown here is derived from an EMBL/GenBank/DDBJ whole genome shotgun (WGS) entry which is preliminary data.</text>
</comment>
<keyword evidence="2" id="KW-1133">Transmembrane helix</keyword>
<dbReference type="Pfam" id="PF12277">
    <property type="entry name" value="DUF3618"/>
    <property type="match status" value="1"/>
</dbReference>
<sequence length="240" mass="24791">MTHSTSDPAFQPGDTPATASPPRPKTPRATKAGKADEGSSSDTRALREEIEQTRGELGDTVEALAAKADVKARAQQTAERLRVNAQAGFATATVRAAEYADRAGQAVRDPRNAGRLKGGGAAMGGAAVLGAAAWAVRRRRARRTRWEKSADAAQRAFGQAAGYTQAALRGDRAAQAADLSRRAAKRAAGNARKAAKKGQDLVPATESSGRKGVTLLAVVATAAGVVACKKLHSDGEQPVS</sequence>
<dbReference type="Proteomes" id="UP001501237">
    <property type="component" value="Unassembled WGS sequence"/>
</dbReference>